<dbReference type="EMBL" id="FNMZ01000013">
    <property type="protein sequence ID" value="SDX92111.1"/>
    <property type="molecule type" value="Genomic_DNA"/>
</dbReference>
<dbReference type="InterPro" id="IPR029044">
    <property type="entry name" value="Nucleotide-diphossugar_trans"/>
</dbReference>
<evidence type="ECO:0000313" key="2">
    <source>
        <dbReference type="EMBL" id="SDX92111.1"/>
    </source>
</evidence>
<dbReference type="OrthoDB" id="9771846at2"/>
<dbReference type="AlphaFoldDB" id="A0A1H3FME2"/>
<gene>
    <name evidence="2" type="ORF">SAMN05444336_11316</name>
</gene>
<dbReference type="Gene3D" id="3.90.550.10">
    <property type="entry name" value="Spore Coat Polysaccharide Biosynthesis Protein SpsA, Chain A"/>
    <property type="match status" value="1"/>
</dbReference>
<dbReference type="STRING" id="356660.SAMN05444336_11316"/>
<dbReference type="Proteomes" id="UP000199118">
    <property type="component" value="Unassembled WGS sequence"/>
</dbReference>
<reference evidence="2 3" key="1">
    <citation type="submission" date="2016-10" db="EMBL/GenBank/DDBJ databases">
        <authorList>
            <person name="de Groot N.N."/>
        </authorList>
    </citation>
    <scope>NUCLEOTIDE SEQUENCE [LARGE SCALE GENOMIC DNA]</scope>
    <source>
        <strain evidence="2 3">DSM 17890</strain>
    </source>
</reference>
<sequence>MTETAPGAPAPASDPAFASDPASDPTRTRELLVSVINYRTGDMTLDCLRSLVDDMGDIDGEIVVLDNRSGDDSPDRIQAWIDAQPAGTPVRLIRGAENAGFAEGHNIVCREVSARFYLIFNSDAMVRPGALRAMLDRAYAEPEAGVIGQRLEWPDGEPQVSCFRHFTPMSELIRGAQTGPVTRLLSRWDVPLHDIPPAPEDIGWVSFASVLVRAEVLAEVGPLDRGYFMYFDDADYCLRARRAGWRVVYEYGARVIHLRGGSGPVKALAKARKRGPAYYYASRTRYLHLANGHAGLLAANLMWHLGRGIAQLRRLAGKPVPQAAEHEASDIWINFLSPRGDSRAPAGARTEPGAKA</sequence>
<feature type="region of interest" description="Disordered" evidence="1">
    <location>
        <begin position="1"/>
        <end position="25"/>
    </location>
</feature>
<proteinExistence type="predicted"/>
<protein>
    <recommendedName>
        <fullName evidence="4">Glycosyltransferase 2-like domain-containing protein</fullName>
    </recommendedName>
</protein>
<dbReference type="PANTHER" id="PTHR43179:SF7">
    <property type="entry name" value="RHAMNOSYLTRANSFERASE WBBL"/>
    <property type="match status" value="1"/>
</dbReference>
<dbReference type="PANTHER" id="PTHR43179">
    <property type="entry name" value="RHAMNOSYLTRANSFERASE WBBL"/>
    <property type="match status" value="1"/>
</dbReference>
<keyword evidence="3" id="KW-1185">Reference proteome</keyword>
<dbReference type="SUPFAM" id="SSF53448">
    <property type="entry name" value="Nucleotide-diphospho-sugar transferases"/>
    <property type="match status" value="1"/>
</dbReference>
<dbReference type="Pfam" id="PF13641">
    <property type="entry name" value="Glyco_tranf_2_3"/>
    <property type="match status" value="1"/>
</dbReference>
<name>A0A1H3FME2_9RHOB</name>
<accession>A0A1H3FME2</accession>
<dbReference type="CDD" id="cd04186">
    <property type="entry name" value="GT_2_like_c"/>
    <property type="match status" value="1"/>
</dbReference>
<organism evidence="2 3">
    <name type="scientific">Albimonas donghaensis</name>
    <dbReference type="NCBI Taxonomy" id="356660"/>
    <lineage>
        <taxon>Bacteria</taxon>
        <taxon>Pseudomonadati</taxon>
        <taxon>Pseudomonadota</taxon>
        <taxon>Alphaproteobacteria</taxon>
        <taxon>Rhodobacterales</taxon>
        <taxon>Paracoccaceae</taxon>
        <taxon>Albimonas</taxon>
    </lineage>
</organism>
<evidence type="ECO:0000256" key="1">
    <source>
        <dbReference type="SAM" id="MobiDB-lite"/>
    </source>
</evidence>
<evidence type="ECO:0008006" key="4">
    <source>
        <dbReference type="Google" id="ProtNLM"/>
    </source>
</evidence>
<evidence type="ECO:0000313" key="3">
    <source>
        <dbReference type="Proteomes" id="UP000199118"/>
    </source>
</evidence>
<dbReference type="RefSeq" id="WP_092685387.1">
    <property type="nucleotide sequence ID" value="NZ_FNMZ01000013.1"/>
</dbReference>